<evidence type="ECO:0000313" key="10">
    <source>
        <dbReference type="EMBL" id="KAA0150833.1"/>
    </source>
</evidence>
<proteinExistence type="inferred from homology"/>
<comment type="cofactor">
    <cofactor evidence="2 7">
        <name>NAD(+)</name>
        <dbReference type="ChEBI" id="CHEBI:57540"/>
    </cofactor>
</comment>
<evidence type="ECO:0000313" key="14">
    <source>
        <dbReference type="Proteomes" id="UP000323011"/>
    </source>
</evidence>
<evidence type="ECO:0000313" key="12">
    <source>
        <dbReference type="EMBL" id="KAA0174038.1"/>
    </source>
</evidence>
<reference evidence="13 14" key="1">
    <citation type="submission" date="2019-07" db="EMBL/GenBank/DDBJ databases">
        <title>Genomes of Cafeteria roenbergensis.</title>
        <authorList>
            <person name="Fischer M.G."/>
            <person name="Hackl T."/>
            <person name="Roman M."/>
        </authorList>
    </citation>
    <scope>NUCLEOTIDE SEQUENCE [LARGE SCALE GENOMIC DNA]</scope>
    <source>
        <strain evidence="10 14">BVI</strain>
        <strain evidence="9 16">Cflag</strain>
        <strain evidence="12 13">E4-10P</strain>
        <strain evidence="11 15">RCC970-E3</strain>
    </source>
</reference>
<dbReference type="InterPro" id="IPR036291">
    <property type="entry name" value="NAD(P)-bd_dom_sf"/>
</dbReference>
<comment type="subunit">
    <text evidence="7">Homodimer.</text>
</comment>
<dbReference type="CDD" id="cd05247">
    <property type="entry name" value="UDP_G4E_1_SDR_e"/>
    <property type="match status" value="1"/>
</dbReference>
<dbReference type="EMBL" id="VLTN01000031">
    <property type="protein sequence ID" value="KAA0150833.1"/>
    <property type="molecule type" value="Genomic_DNA"/>
</dbReference>
<dbReference type="EMBL" id="VLTL01000115">
    <property type="protein sequence ID" value="KAA0160035.1"/>
    <property type="molecule type" value="Genomic_DNA"/>
</dbReference>
<gene>
    <name evidence="12" type="ORF">FNF27_04424</name>
    <name evidence="11" type="ORF">FNF28_05574</name>
    <name evidence="10" type="ORF">FNF29_04947</name>
    <name evidence="9" type="ORF">FNF31_07476</name>
</gene>
<dbReference type="OMA" id="GEHLICN"/>
<dbReference type="Gene3D" id="3.90.25.10">
    <property type="entry name" value="UDP-galactose 4-epimerase, domain 1"/>
    <property type="match status" value="1"/>
</dbReference>
<dbReference type="Proteomes" id="UP000325113">
    <property type="component" value="Unassembled WGS sequence"/>
</dbReference>
<dbReference type="Proteomes" id="UP000322899">
    <property type="component" value="Unassembled WGS sequence"/>
</dbReference>
<evidence type="ECO:0000313" key="11">
    <source>
        <dbReference type="EMBL" id="KAA0160035.1"/>
    </source>
</evidence>
<comment type="caution">
    <text evidence="9">The sequence shown here is derived from an EMBL/GenBank/DDBJ whole genome shotgun (WGS) entry which is preliminary data.</text>
</comment>
<dbReference type="Proteomes" id="UP000323011">
    <property type="component" value="Unassembled WGS sequence"/>
</dbReference>
<dbReference type="Pfam" id="PF16363">
    <property type="entry name" value="GDP_Man_Dehyd"/>
    <property type="match status" value="1"/>
</dbReference>
<dbReference type="SUPFAM" id="SSF51735">
    <property type="entry name" value="NAD(P)-binding Rossmann-fold domains"/>
    <property type="match status" value="1"/>
</dbReference>
<evidence type="ECO:0000259" key="8">
    <source>
        <dbReference type="Pfam" id="PF16363"/>
    </source>
</evidence>
<evidence type="ECO:0000256" key="1">
    <source>
        <dbReference type="ARBA" id="ARBA00000083"/>
    </source>
</evidence>
<dbReference type="OrthoDB" id="9402762at2759"/>
<keyword evidence="14" id="KW-1185">Reference proteome</keyword>
<organism evidence="9 16">
    <name type="scientific">Cafeteria roenbergensis</name>
    <name type="common">Marine flagellate</name>
    <dbReference type="NCBI Taxonomy" id="33653"/>
    <lineage>
        <taxon>Eukaryota</taxon>
        <taxon>Sar</taxon>
        <taxon>Stramenopiles</taxon>
        <taxon>Bigyra</taxon>
        <taxon>Opalozoa</taxon>
        <taxon>Bicosoecida</taxon>
        <taxon>Cafeteriaceae</taxon>
        <taxon>Cafeteria</taxon>
    </lineage>
</organism>
<accession>A0A5A8C6E6</accession>
<evidence type="ECO:0000313" key="16">
    <source>
        <dbReference type="Proteomes" id="UP000325113"/>
    </source>
</evidence>
<dbReference type="EC" id="5.1.3.2" evidence="4 7"/>
<dbReference type="UniPathway" id="UPA00214"/>
<evidence type="ECO:0000313" key="15">
    <source>
        <dbReference type="Proteomes" id="UP000324907"/>
    </source>
</evidence>
<dbReference type="GO" id="GO:0006012">
    <property type="term" value="P:galactose metabolic process"/>
    <property type="evidence" value="ECO:0007669"/>
    <property type="project" value="UniProtKB-UniPathway"/>
</dbReference>
<comment type="catalytic activity">
    <reaction evidence="1 7">
        <text>UDP-alpha-D-glucose = UDP-alpha-D-galactose</text>
        <dbReference type="Rhea" id="RHEA:22168"/>
        <dbReference type="ChEBI" id="CHEBI:58885"/>
        <dbReference type="ChEBI" id="CHEBI:66914"/>
        <dbReference type="EC" id="5.1.3.2"/>
    </reaction>
</comment>
<evidence type="ECO:0000256" key="2">
    <source>
        <dbReference type="ARBA" id="ARBA00001911"/>
    </source>
</evidence>
<comment type="pathway">
    <text evidence="3 7">Carbohydrate metabolism; galactose metabolism.</text>
</comment>
<keyword evidence="5 7" id="KW-0520">NAD</keyword>
<dbReference type="EMBL" id="VLTO01000026">
    <property type="protein sequence ID" value="KAA0174038.1"/>
    <property type="molecule type" value="Genomic_DNA"/>
</dbReference>
<sequence length="369" mass="39444">MAASSATPATGEWIMVTGGAGYIGSHTLVELIGAGFGCRVVDNFSNSCEESLRRVQELTGKPDMLDWVNADLRDEAAVAAAFEGRKFGGVIHFAGLKAVGKSVEEPLAYYDNNIVGTLVLLRQMRKAGCGLIIFSSSATVYGDGSEPPFAETAPVGRGVTNPYGWTKFMLEQVMIDAARADEGLRVVLLRYFNPVGAHASGRIGEDPVGIPNNLMPYVLQVAVGRRKELTVFGEDYATADGTAERDYVHVVDLAKGHLAALSAFVGGKAPAGLEEDEAAHPRTAVFNLGTGNAISVKQVVTAMSAVLGRELPHTFGPRRAGDLARVFADTSKAERVLGWKAGLTIEDMCKDGWRWQQANPRGFRDEPAE</sequence>
<keyword evidence="6 7" id="KW-0413">Isomerase</keyword>
<dbReference type="InterPro" id="IPR016040">
    <property type="entry name" value="NAD(P)-bd_dom"/>
</dbReference>
<evidence type="ECO:0000313" key="9">
    <source>
        <dbReference type="EMBL" id="KAA0148139.1"/>
    </source>
</evidence>
<dbReference type="GO" id="GO:0003978">
    <property type="term" value="F:UDP-glucose 4-epimerase activity"/>
    <property type="evidence" value="ECO:0007669"/>
    <property type="project" value="UniProtKB-UniRule"/>
</dbReference>
<dbReference type="PRINTS" id="PR01713">
    <property type="entry name" value="NUCEPIMERASE"/>
</dbReference>
<dbReference type="Proteomes" id="UP000324907">
    <property type="component" value="Unassembled WGS sequence"/>
</dbReference>
<dbReference type="GO" id="GO:0005829">
    <property type="term" value="C:cytosol"/>
    <property type="evidence" value="ECO:0007669"/>
    <property type="project" value="TreeGrafter"/>
</dbReference>
<dbReference type="PANTHER" id="PTHR43725">
    <property type="entry name" value="UDP-GLUCOSE 4-EPIMERASE"/>
    <property type="match status" value="1"/>
</dbReference>
<evidence type="ECO:0000256" key="5">
    <source>
        <dbReference type="ARBA" id="ARBA00023027"/>
    </source>
</evidence>
<dbReference type="InterPro" id="IPR005886">
    <property type="entry name" value="UDP_G4E"/>
</dbReference>
<name>A0A5A8C6E6_CAFRO</name>
<dbReference type="EMBL" id="VLTM01000153">
    <property type="protein sequence ID" value="KAA0148139.1"/>
    <property type="molecule type" value="Genomic_DNA"/>
</dbReference>
<evidence type="ECO:0000256" key="4">
    <source>
        <dbReference type="ARBA" id="ARBA00013189"/>
    </source>
</evidence>
<evidence type="ECO:0000313" key="13">
    <source>
        <dbReference type="Proteomes" id="UP000322899"/>
    </source>
</evidence>
<dbReference type="AlphaFoldDB" id="A0A5A8C6E6"/>
<comment type="similarity">
    <text evidence="7">Belongs to the NAD(P)-dependent epimerase/dehydratase family.</text>
</comment>
<dbReference type="NCBIfam" id="TIGR01179">
    <property type="entry name" value="galE"/>
    <property type="match status" value="1"/>
</dbReference>
<evidence type="ECO:0000256" key="6">
    <source>
        <dbReference type="ARBA" id="ARBA00023235"/>
    </source>
</evidence>
<dbReference type="PANTHER" id="PTHR43725:SF47">
    <property type="entry name" value="UDP-GLUCOSE 4-EPIMERASE"/>
    <property type="match status" value="1"/>
</dbReference>
<evidence type="ECO:0000256" key="3">
    <source>
        <dbReference type="ARBA" id="ARBA00004947"/>
    </source>
</evidence>
<feature type="domain" description="NAD(P)-binding" evidence="8">
    <location>
        <begin position="15"/>
        <end position="351"/>
    </location>
</feature>
<protein>
    <recommendedName>
        <fullName evidence="4 7">UDP-glucose 4-epimerase</fullName>
        <ecNumber evidence="4 7">5.1.3.2</ecNumber>
    </recommendedName>
</protein>
<keyword evidence="7" id="KW-0119">Carbohydrate metabolism</keyword>
<evidence type="ECO:0000256" key="7">
    <source>
        <dbReference type="RuleBase" id="RU366046"/>
    </source>
</evidence>
<dbReference type="Gene3D" id="3.40.50.720">
    <property type="entry name" value="NAD(P)-binding Rossmann-like Domain"/>
    <property type="match status" value="1"/>
</dbReference>